<evidence type="ECO:0000313" key="4">
    <source>
        <dbReference type="Proteomes" id="UP000642829"/>
    </source>
</evidence>
<name>A0A8J3GDK0_9BACT</name>
<dbReference type="PANTHER" id="PTHR31088">
    <property type="entry name" value="MEMBRANE-ASSOCIATED PROTEIN VIPP1, CHLOROPLASTIC"/>
    <property type="match status" value="1"/>
</dbReference>
<dbReference type="EMBL" id="BMXG01000005">
    <property type="protein sequence ID" value="GHB96331.1"/>
    <property type="molecule type" value="Genomic_DNA"/>
</dbReference>
<dbReference type="GO" id="GO:0009271">
    <property type="term" value="P:phage shock"/>
    <property type="evidence" value="ECO:0007669"/>
    <property type="project" value="TreeGrafter"/>
</dbReference>
<reference evidence="3" key="1">
    <citation type="journal article" date="2014" name="Int. J. Syst. Evol. Microbiol.">
        <title>Complete genome sequence of Corynebacterium casei LMG S-19264T (=DSM 44701T), isolated from a smear-ripened cheese.</title>
        <authorList>
            <consortium name="US DOE Joint Genome Institute (JGI-PGF)"/>
            <person name="Walter F."/>
            <person name="Albersmeier A."/>
            <person name="Kalinowski J."/>
            <person name="Ruckert C."/>
        </authorList>
    </citation>
    <scope>NUCLEOTIDE SEQUENCE</scope>
    <source>
        <strain evidence="3">KCTC 12870</strain>
    </source>
</reference>
<dbReference type="GO" id="GO:0005829">
    <property type="term" value="C:cytosol"/>
    <property type="evidence" value="ECO:0007669"/>
    <property type="project" value="TreeGrafter"/>
</dbReference>
<dbReference type="Proteomes" id="UP000642829">
    <property type="component" value="Unassembled WGS sequence"/>
</dbReference>
<keyword evidence="2" id="KW-0175">Coiled coil</keyword>
<sequence length="222" mass="25274">MGIFSRFRDIVSSNLNSMLDKAEDPEKLLKLVIREMEDTLVELKASCAGCMAERSKVERGRLEAESRVNDWSAKAELALSKGREDLAREALLEKRAYTDRVGKLTAETTQHEEVVAQYQSDINELEAKLNQARDKQRVLLQRHEHATQKKRAQGDIRKFNVKNTAAKFEQFENRIDRLEAEADLVNPKTKPSLDDEFSRLAQDDAIEAELAGLKEKMATAKK</sequence>
<feature type="coiled-coil region" evidence="2">
    <location>
        <begin position="108"/>
        <end position="181"/>
    </location>
</feature>
<dbReference type="Pfam" id="PF04012">
    <property type="entry name" value="PspA_IM30"/>
    <property type="match status" value="1"/>
</dbReference>
<comment type="similarity">
    <text evidence="1">Belongs to the PspA/Vipp/IM30 family.</text>
</comment>
<reference evidence="3" key="2">
    <citation type="submission" date="2020-09" db="EMBL/GenBank/DDBJ databases">
        <authorList>
            <person name="Sun Q."/>
            <person name="Kim S."/>
        </authorList>
    </citation>
    <scope>NUCLEOTIDE SEQUENCE</scope>
    <source>
        <strain evidence="3">KCTC 12870</strain>
    </source>
</reference>
<dbReference type="InterPro" id="IPR014319">
    <property type="entry name" value="Phageshock_PspA"/>
</dbReference>
<evidence type="ECO:0000313" key="3">
    <source>
        <dbReference type="EMBL" id="GHB96331.1"/>
    </source>
</evidence>
<proteinExistence type="inferred from homology"/>
<organism evidence="3 4">
    <name type="scientific">Cerasicoccus arenae</name>
    <dbReference type="NCBI Taxonomy" id="424488"/>
    <lineage>
        <taxon>Bacteria</taxon>
        <taxon>Pseudomonadati</taxon>
        <taxon>Verrucomicrobiota</taxon>
        <taxon>Opitutia</taxon>
        <taxon>Puniceicoccales</taxon>
        <taxon>Cerasicoccaceae</taxon>
        <taxon>Cerasicoccus</taxon>
    </lineage>
</organism>
<dbReference type="PANTHER" id="PTHR31088:SF6">
    <property type="entry name" value="PHAGE SHOCK PROTEIN A"/>
    <property type="match status" value="1"/>
</dbReference>
<gene>
    <name evidence="3" type="primary">pspA</name>
    <name evidence="3" type="ORF">GCM10007047_10170</name>
</gene>
<accession>A0A8J3GDK0</accession>
<keyword evidence="4" id="KW-1185">Reference proteome</keyword>
<protein>
    <submittedName>
        <fullName evidence="3">Phage shock protein A</fullName>
    </submittedName>
</protein>
<dbReference type="NCBIfam" id="TIGR02977">
    <property type="entry name" value="phageshock_pspA"/>
    <property type="match status" value="1"/>
</dbReference>
<dbReference type="InterPro" id="IPR007157">
    <property type="entry name" value="PspA_VIPP1"/>
</dbReference>
<comment type="caution">
    <text evidence="3">The sequence shown here is derived from an EMBL/GenBank/DDBJ whole genome shotgun (WGS) entry which is preliminary data.</text>
</comment>
<evidence type="ECO:0000256" key="1">
    <source>
        <dbReference type="ARBA" id="ARBA00043985"/>
    </source>
</evidence>
<evidence type="ECO:0000256" key="2">
    <source>
        <dbReference type="SAM" id="Coils"/>
    </source>
</evidence>
<dbReference type="RefSeq" id="WP_189512541.1">
    <property type="nucleotide sequence ID" value="NZ_BMXG01000005.1"/>
</dbReference>
<dbReference type="AlphaFoldDB" id="A0A8J3GDK0"/>